<dbReference type="Proteomes" id="UP000000759">
    <property type="component" value="Chromosome 30"/>
</dbReference>
<keyword evidence="3" id="KW-1185">Reference proteome</keyword>
<protein>
    <submittedName>
        <fullName evidence="2">Uncharacterized protein</fullName>
    </submittedName>
</protein>
<reference evidence="2 3" key="1">
    <citation type="journal article" date="2008" name="Nature">
        <title>The Phaeodactylum genome reveals the evolutionary history of diatom genomes.</title>
        <authorList>
            <person name="Bowler C."/>
            <person name="Allen A.E."/>
            <person name="Badger J.H."/>
            <person name="Grimwood J."/>
            <person name="Jabbari K."/>
            <person name="Kuo A."/>
            <person name="Maheswari U."/>
            <person name="Martens C."/>
            <person name="Maumus F."/>
            <person name="Otillar R.P."/>
            <person name="Rayko E."/>
            <person name="Salamov A."/>
            <person name="Vandepoele K."/>
            <person name="Beszteri B."/>
            <person name="Gruber A."/>
            <person name="Heijde M."/>
            <person name="Katinka M."/>
            <person name="Mock T."/>
            <person name="Valentin K."/>
            <person name="Verret F."/>
            <person name="Berges J.A."/>
            <person name="Brownlee C."/>
            <person name="Cadoret J.P."/>
            <person name="Chiovitti A."/>
            <person name="Choi C.J."/>
            <person name="Coesel S."/>
            <person name="De Martino A."/>
            <person name="Detter J.C."/>
            <person name="Durkin C."/>
            <person name="Falciatore A."/>
            <person name="Fournet J."/>
            <person name="Haruta M."/>
            <person name="Huysman M.J."/>
            <person name="Jenkins B.D."/>
            <person name="Jiroutova K."/>
            <person name="Jorgensen R.E."/>
            <person name="Joubert Y."/>
            <person name="Kaplan A."/>
            <person name="Kroger N."/>
            <person name="Kroth P.G."/>
            <person name="La Roche J."/>
            <person name="Lindquist E."/>
            <person name="Lommer M."/>
            <person name="Martin-Jezequel V."/>
            <person name="Lopez P.J."/>
            <person name="Lucas S."/>
            <person name="Mangogna M."/>
            <person name="McGinnis K."/>
            <person name="Medlin L.K."/>
            <person name="Montsant A."/>
            <person name="Oudot-Le Secq M.P."/>
            <person name="Napoli C."/>
            <person name="Obornik M."/>
            <person name="Parker M.S."/>
            <person name="Petit J.L."/>
            <person name="Porcel B.M."/>
            <person name="Poulsen N."/>
            <person name="Robison M."/>
            <person name="Rychlewski L."/>
            <person name="Rynearson T.A."/>
            <person name="Schmutz J."/>
            <person name="Shapiro H."/>
            <person name="Siaut M."/>
            <person name="Stanley M."/>
            <person name="Sussman M.R."/>
            <person name="Taylor A.R."/>
            <person name="Vardi A."/>
            <person name="von Dassow P."/>
            <person name="Vyverman W."/>
            <person name="Willis A."/>
            <person name="Wyrwicz L.S."/>
            <person name="Rokhsar D.S."/>
            <person name="Weissenbach J."/>
            <person name="Armbrust E.V."/>
            <person name="Green B.R."/>
            <person name="Van de Peer Y."/>
            <person name="Grigoriev I.V."/>
        </authorList>
    </citation>
    <scope>NUCLEOTIDE SEQUENCE [LARGE SCALE GENOMIC DNA]</scope>
    <source>
        <strain evidence="2 3">CCAP 1055/1</strain>
    </source>
</reference>
<accession>B7GE33</accession>
<name>B7GE33_PHATC</name>
<organism evidence="2 3">
    <name type="scientific">Phaeodactylum tricornutum (strain CCAP 1055/1)</name>
    <dbReference type="NCBI Taxonomy" id="556484"/>
    <lineage>
        <taxon>Eukaryota</taxon>
        <taxon>Sar</taxon>
        <taxon>Stramenopiles</taxon>
        <taxon>Ochrophyta</taxon>
        <taxon>Bacillariophyta</taxon>
        <taxon>Bacillariophyceae</taxon>
        <taxon>Bacillariophycidae</taxon>
        <taxon>Naviculales</taxon>
        <taxon>Phaeodactylaceae</taxon>
        <taxon>Phaeodactylum</taxon>
    </lineage>
</organism>
<dbReference type="RefSeq" id="XP_002185417.1">
    <property type="nucleotide sequence ID" value="XM_002185381.1"/>
</dbReference>
<dbReference type="EMBL" id="CM000632">
    <property type="protein sequence ID" value="EEC43086.1"/>
    <property type="molecule type" value="Genomic_DNA"/>
</dbReference>
<feature type="compositionally biased region" description="Low complexity" evidence="1">
    <location>
        <begin position="118"/>
        <end position="129"/>
    </location>
</feature>
<proteinExistence type="predicted"/>
<evidence type="ECO:0000256" key="1">
    <source>
        <dbReference type="SAM" id="MobiDB-lite"/>
    </source>
</evidence>
<evidence type="ECO:0000313" key="2">
    <source>
        <dbReference type="EMBL" id="EEC43086.1"/>
    </source>
</evidence>
<dbReference type="GeneID" id="7199246"/>
<dbReference type="PaxDb" id="2850-Phatr41386"/>
<dbReference type="AlphaFoldDB" id="B7GE33"/>
<evidence type="ECO:0000313" key="3">
    <source>
        <dbReference type="Proteomes" id="UP000000759"/>
    </source>
</evidence>
<reference evidence="3" key="2">
    <citation type="submission" date="2008-08" db="EMBL/GenBank/DDBJ databases">
        <authorList>
            <consortium name="Diatom Consortium"/>
            <person name="Grigoriev I."/>
            <person name="Grimwood J."/>
            <person name="Kuo A."/>
            <person name="Otillar R.P."/>
            <person name="Salamov A."/>
            <person name="Detter J.C."/>
            <person name="Lindquist E."/>
            <person name="Shapiro H."/>
            <person name="Lucas S."/>
            <person name="Glavina del Rio T."/>
            <person name="Pitluck S."/>
            <person name="Rokhsar D."/>
            <person name="Bowler C."/>
        </authorList>
    </citation>
    <scope>GENOME REANNOTATION</scope>
    <source>
        <strain evidence="3">CCAP 1055/1</strain>
    </source>
</reference>
<dbReference type="HOGENOM" id="CLU_1581585_0_0_1"/>
<gene>
    <name evidence="2" type="ORF">PHATRDRAFT_41386</name>
</gene>
<dbReference type="InParanoid" id="B7GE33"/>
<dbReference type="KEGG" id="pti:PHATRDRAFT_41386"/>
<feature type="region of interest" description="Disordered" evidence="1">
    <location>
        <begin position="94"/>
        <end position="129"/>
    </location>
</feature>
<sequence length="169" mass="18596">MDELLPTHEPGTDFTKLYPVRSPNPGTGIELAAKKLSYRTLLESQPLACPEKLYKALPYVAQLHCSHSTLHQSKLKRKLRNRDVPSCCKRNALKQKGNAKDSKSNVAKKQRVPGKMTPPLQQQLPRQCPFPSPSTLHILAIPPSTPMVTAVQAPVSLEKSSTPPPPPPN</sequence>